<keyword evidence="5 7" id="KW-0689">Ribosomal protein</keyword>
<keyword evidence="6 7" id="KW-0687">Ribonucleoprotein</keyword>
<dbReference type="GO" id="GO:0019843">
    <property type="term" value="F:rRNA binding"/>
    <property type="evidence" value="ECO:0007669"/>
    <property type="project" value="UniProtKB-UniRule"/>
</dbReference>
<dbReference type="InterPro" id="IPR036967">
    <property type="entry name" value="Ribosomal_uS11_sf"/>
</dbReference>
<dbReference type="InterPro" id="IPR001971">
    <property type="entry name" value="Ribosomal_uS11"/>
</dbReference>
<comment type="subunit">
    <text evidence="2 7">Part of the 30S ribosomal subunit.</text>
</comment>
<dbReference type="Pfam" id="PF00411">
    <property type="entry name" value="Ribosomal_S11"/>
    <property type="match status" value="1"/>
</dbReference>
<dbReference type="EMBL" id="LHXL01000031">
    <property type="protein sequence ID" value="KXA89564.1"/>
    <property type="molecule type" value="Genomic_DNA"/>
</dbReference>
<evidence type="ECO:0000313" key="11">
    <source>
        <dbReference type="Proteomes" id="UP000070589"/>
    </source>
</evidence>
<organism evidence="10 11">
    <name type="scientific">candidate division MSBL1 archaeon SCGC-AAA259D14</name>
    <dbReference type="NCBI Taxonomy" id="1698261"/>
    <lineage>
        <taxon>Archaea</taxon>
        <taxon>Methanobacteriati</taxon>
        <taxon>Methanobacteriota</taxon>
        <taxon>candidate division MSBL1</taxon>
    </lineage>
</organism>
<dbReference type="SUPFAM" id="SSF53137">
    <property type="entry name" value="Translational machinery components"/>
    <property type="match status" value="1"/>
</dbReference>
<dbReference type="Gene3D" id="3.30.420.80">
    <property type="entry name" value="Ribosomal protein S11"/>
    <property type="match status" value="1"/>
</dbReference>
<comment type="caution">
    <text evidence="10">The sequence shown here is derived from an EMBL/GenBank/DDBJ whole genome shotgun (WGS) entry which is preliminary data.</text>
</comment>
<dbReference type="NCBIfam" id="TIGR03628">
    <property type="entry name" value="arch_S11P"/>
    <property type="match status" value="1"/>
</dbReference>
<feature type="compositionally biased region" description="Basic residues" evidence="9">
    <location>
        <begin position="119"/>
        <end position="130"/>
    </location>
</feature>
<evidence type="ECO:0000256" key="7">
    <source>
        <dbReference type="HAMAP-Rule" id="MF_01310"/>
    </source>
</evidence>
<evidence type="ECO:0000256" key="4">
    <source>
        <dbReference type="ARBA" id="ARBA00022884"/>
    </source>
</evidence>
<evidence type="ECO:0000313" key="10">
    <source>
        <dbReference type="EMBL" id="KXA89564.1"/>
    </source>
</evidence>
<dbReference type="AlphaFoldDB" id="A0A133U5T6"/>
<evidence type="ECO:0000256" key="6">
    <source>
        <dbReference type="ARBA" id="ARBA00023274"/>
    </source>
</evidence>
<dbReference type="PROSITE" id="PS00054">
    <property type="entry name" value="RIBOSOMAL_S11"/>
    <property type="match status" value="1"/>
</dbReference>
<dbReference type="InterPro" id="IPR019961">
    <property type="entry name" value="Ribosomal_uS11_archaeal"/>
</dbReference>
<dbReference type="InterPro" id="IPR018102">
    <property type="entry name" value="Ribosomal_uS11_CS"/>
</dbReference>
<evidence type="ECO:0000256" key="1">
    <source>
        <dbReference type="ARBA" id="ARBA00006194"/>
    </source>
</evidence>
<evidence type="ECO:0000256" key="3">
    <source>
        <dbReference type="ARBA" id="ARBA00022730"/>
    </source>
</evidence>
<dbReference type="NCBIfam" id="NF007176">
    <property type="entry name" value="PRK09607.1"/>
    <property type="match status" value="1"/>
</dbReference>
<comment type="function">
    <text evidence="7">Located on the platform of the 30S subunit.</text>
</comment>
<gene>
    <name evidence="7" type="primary">rps11</name>
    <name evidence="10" type="ORF">AKJ62_02825</name>
</gene>
<dbReference type="PANTHER" id="PTHR11759">
    <property type="entry name" value="40S RIBOSOMAL PROTEIN S14/30S RIBOSOMAL PROTEIN S11"/>
    <property type="match status" value="1"/>
</dbReference>
<protein>
    <recommendedName>
        <fullName evidence="7">Small ribosomal subunit protein uS11</fullName>
    </recommendedName>
</protein>
<dbReference type="FunFam" id="3.30.420.80:FF:000007">
    <property type="entry name" value="30S ribosomal protein S11"/>
    <property type="match status" value="1"/>
</dbReference>
<keyword evidence="3 7" id="KW-0699">rRNA-binding</keyword>
<accession>A0A133U5T6</accession>
<dbReference type="Proteomes" id="UP000070589">
    <property type="component" value="Unassembled WGS sequence"/>
</dbReference>
<keyword evidence="4 7" id="KW-0694">RNA-binding</keyword>
<dbReference type="GO" id="GO:0005840">
    <property type="term" value="C:ribosome"/>
    <property type="evidence" value="ECO:0007669"/>
    <property type="project" value="UniProtKB-KW"/>
</dbReference>
<dbReference type="GO" id="GO:1990904">
    <property type="term" value="C:ribonucleoprotein complex"/>
    <property type="evidence" value="ECO:0007669"/>
    <property type="project" value="UniProtKB-KW"/>
</dbReference>
<evidence type="ECO:0000256" key="5">
    <source>
        <dbReference type="ARBA" id="ARBA00022980"/>
    </source>
</evidence>
<name>A0A133U5T6_9EURY</name>
<dbReference type="PIRSF" id="PIRSF002131">
    <property type="entry name" value="Ribosomal_S11"/>
    <property type="match status" value="1"/>
</dbReference>
<sequence>MSEEEKWGVAHIYASFNNTIIHITDLTGSETVAQYSGGMVVKSDREESSPYAAMKAADRAAEEVMDKGFTGVHIKVRAPGGSGSKSPGPGAQAAIRAMARAGLQIGRIEDVTPIPHDGTKKKGGSRGRRV</sequence>
<evidence type="ECO:0000256" key="9">
    <source>
        <dbReference type="SAM" id="MobiDB-lite"/>
    </source>
</evidence>
<keyword evidence="11" id="KW-1185">Reference proteome</keyword>
<feature type="region of interest" description="Disordered" evidence="9">
    <location>
        <begin position="107"/>
        <end position="130"/>
    </location>
</feature>
<evidence type="ECO:0000256" key="2">
    <source>
        <dbReference type="ARBA" id="ARBA00011458"/>
    </source>
</evidence>
<dbReference type="GO" id="GO:0003735">
    <property type="term" value="F:structural constituent of ribosome"/>
    <property type="evidence" value="ECO:0007669"/>
    <property type="project" value="UniProtKB-UniRule"/>
</dbReference>
<dbReference type="HAMAP" id="MF_01310">
    <property type="entry name" value="Ribosomal_uS11"/>
    <property type="match status" value="1"/>
</dbReference>
<comment type="similarity">
    <text evidence="1 7 8">Belongs to the universal ribosomal protein uS11 family.</text>
</comment>
<dbReference type="PATRIC" id="fig|1698261.3.peg.563"/>
<reference evidence="10 11" key="1">
    <citation type="journal article" date="2016" name="Sci. Rep.">
        <title>Metabolic traits of an uncultured archaeal lineage -MSBL1- from brine pools of the Red Sea.</title>
        <authorList>
            <person name="Mwirichia R."/>
            <person name="Alam I."/>
            <person name="Rashid M."/>
            <person name="Vinu M."/>
            <person name="Ba-Alawi W."/>
            <person name="Anthony Kamau A."/>
            <person name="Kamanda Ngugi D."/>
            <person name="Goker M."/>
            <person name="Klenk H.P."/>
            <person name="Bajic V."/>
            <person name="Stingl U."/>
        </authorList>
    </citation>
    <scope>NUCLEOTIDE SEQUENCE [LARGE SCALE GENOMIC DNA]</scope>
    <source>
        <strain evidence="10">SCGC-AAA259D14</strain>
    </source>
</reference>
<evidence type="ECO:0000256" key="8">
    <source>
        <dbReference type="RuleBase" id="RU003629"/>
    </source>
</evidence>
<dbReference type="GO" id="GO:0006412">
    <property type="term" value="P:translation"/>
    <property type="evidence" value="ECO:0007669"/>
    <property type="project" value="UniProtKB-UniRule"/>
</dbReference>
<proteinExistence type="inferred from homology"/>